<evidence type="ECO:0000313" key="1">
    <source>
        <dbReference type="EMBL" id="ACS66037.1"/>
    </source>
</evidence>
<accession>C6BPB3</accession>
<geneLocation type="plasmid" evidence="1">
    <name>pRp12D01</name>
</geneLocation>
<organism evidence="1">
    <name type="scientific">Ralstonia pickettii (strain 12D)</name>
    <dbReference type="NCBI Taxonomy" id="428406"/>
    <lineage>
        <taxon>Bacteria</taxon>
        <taxon>Pseudomonadati</taxon>
        <taxon>Pseudomonadota</taxon>
        <taxon>Betaproteobacteria</taxon>
        <taxon>Burkholderiales</taxon>
        <taxon>Burkholderiaceae</taxon>
        <taxon>Ralstonia</taxon>
    </lineage>
</organism>
<sequence>MDNSPAHLSDYTGPLAAFPLERESESNANYRGWHERRRVPDDRTSCVEYAVSGTTSDPDFPYVDGVPTLREAITIARLYPGIYHDGAATHIVRRTTRRVESDPNARSTGLTHRWRVFPDGQFELLVAYGTKRPNLSGWLEQIEHPATVRHASRAFRSDHPAFAFKPLATELTDLSAIARQLGYAQAVDAIRPLIAEAHMEAFPVKRWSGSAKPAAEDAVMEVSPAQQTRPGLLARAAVWARNLVT</sequence>
<protein>
    <submittedName>
        <fullName evidence="1">Uncharacterized protein</fullName>
    </submittedName>
</protein>
<reference evidence="1" key="1">
    <citation type="submission" date="2009-06" db="EMBL/GenBank/DDBJ databases">
        <title>Complete sequence plasmid 1 of Ralstonia pickettii 12D.</title>
        <authorList>
            <consortium name="US DOE Joint Genome Institute"/>
            <person name="Lucas S."/>
            <person name="Copeland A."/>
            <person name="Lapidus A."/>
            <person name="Glavina del Rio T."/>
            <person name="Dalin E."/>
            <person name="Tice H."/>
            <person name="Bruce D."/>
            <person name="Goodwin L."/>
            <person name="Pitluck S."/>
            <person name="Sims D."/>
            <person name="Meincke L."/>
            <person name="Brettin T."/>
            <person name="Detter J.C."/>
            <person name="Han C."/>
            <person name="Larimer F."/>
            <person name="Land M."/>
            <person name="Hauser L."/>
            <person name="Kyrpides N."/>
            <person name="Ovchinnikova G."/>
            <person name="Marsh T."/>
            <person name="Richardson P."/>
        </authorList>
    </citation>
    <scope>NUCLEOTIDE SEQUENCE [LARGE SCALE GENOMIC DNA]</scope>
    <source>
        <plasmid evidence="1">12D</plasmid>
        <plasmid evidence="1">pRp12D01</plasmid>
    </source>
</reference>
<dbReference type="KEGG" id="rpf:Rpic12D_4802"/>
<dbReference type="AlphaFoldDB" id="C6BPB3"/>
<name>C6BPB3_RALP1</name>
<keyword evidence="1" id="KW-0614">Plasmid</keyword>
<dbReference type="HOGENOM" id="CLU_1132886_0_0_4"/>
<proteinExistence type="predicted"/>
<gene>
    <name evidence="1" type="ordered locus">Rpic12D_4802</name>
</gene>
<dbReference type="EMBL" id="CP001646">
    <property type="protein sequence ID" value="ACS66037.1"/>
    <property type="molecule type" value="Genomic_DNA"/>
</dbReference>